<dbReference type="PANTHER" id="PTHR30349">
    <property type="entry name" value="PHAGE INTEGRASE-RELATED"/>
    <property type="match status" value="1"/>
</dbReference>
<keyword evidence="2" id="KW-0238">DNA-binding</keyword>
<gene>
    <name evidence="6" type="ORF">S06H3_31769</name>
</gene>
<dbReference type="InterPro" id="IPR010998">
    <property type="entry name" value="Integrase_recombinase_N"/>
</dbReference>
<evidence type="ECO:0000259" key="4">
    <source>
        <dbReference type="PROSITE" id="PS51898"/>
    </source>
</evidence>
<evidence type="ECO:0000259" key="5">
    <source>
        <dbReference type="PROSITE" id="PS51900"/>
    </source>
</evidence>
<dbReference type="SUPFAM" id="SSF56349">
    <property type="entry name" value="DNA breaking-rejoining enzymes"/>
    <property type="match status" value="1"/>
</dbReference>
<reference evidence="6" key="1">
    <citation type="journal article" date="2014" name="Front. Microbiol.">
        <title>High frequency of phylogenetically diverse reductive dehalogenase-homologous genes in deep subseafloor sedimentary metagenomes.</title>
        <authorList>
            <person name="Kawai M."/>
            <person name="Futagami T."/>
            <person name="Toyoda A."/>
            <person name="Takaki Y."/>
            <person name="Nishi S."/>
            <person name="Hori S."/>
            <person name="Arai W."/>
            <person name="Tsubouchi T."/>
            <person name="Morono Y."/>
            <person name="Uchiyama I."/>
            <person name="Ito T."/>
            <person name="Fujiyama A."/>
            <person name="Inagaki F."/>
            <person name="Takami H."/>
        </authorList>
    </citation>
    <scope>NUCLEOTIDE SEQUENCE</scope>
    <source>
        <strain evidence="6">Expedition CK06-06</strain>
    </source>
</reference>
<keyword evidence="3" id="KW-0233">DNA recombination</keyword>
<dbReference type="Pfam" id="PF00589">
    <property type="entry name" value="Phage_integrase"/>
    <property type="match status" value="1"/>
</dbReference>
<dbReference type="PROSITE" id="PS51900">
    <property type="entry name" value="CB"/>
    <property type="match status" value="1"/>
</dbReference>
<feature type="non-terminal residue" evidence="6">
    <location>
        <position position="1"/>
    </location>
</feature>
<accession>X1LYH1</accession>
<dbReference type="Gene3D" id="1.10.443.10">
    <property type="entry name" value="Intergrase catalytic core"/>
    <property type="match status" value="1"/>
</dbReference>
<dbReference type="Gene3D" id="1.10.150.130">
    <property type="match status" value="1"/>
</dbReference>
<evidence type="ECO:0000256" key="1">
    <source>
        <dbReference type="ARBA" id="ARBA00022908"/>
    </source>
</evidence>
<dbReference type="InterPro" id="IPR050090">
    <property type="entry name" value="Tyrosine_recombinase_XerCD"/>
</dbReference>
<comment type="caution">
    <text evidence="6">The sequence shown here is derived from an EMBL/GenBank/DDBJ whole genome shotgun (WGS) entry which is preliminary data.</text>
</comment>
<dbReference type="AlphaFoldDB" id="X1LYH1"/>
<organism evidence="6">
    <name type="scientific">marine sediment metagenome</name>
    <dbReference type="NCBI Taxonomy" id="412755"/>
    <lineage>
        <taxon>unclassified sequences</taxon>
        <taxon>metagenomes</taxon>
        <taxon>ecological metagenomes</taxon>
    </lineage>
</organism>
<dbReference type="GO" id="GO:0006310">
    <property type="term" value="P:DNA recombination"/>
    <property type="evidence" value="ECO:0007669"/>
    <property type="project" value="UniProtKB-KW"/>
</dbReference>
<evidence type="ECO:0000256" key="3">
    <source>
        <dbReference type="ARBA" id="ARBA00023172"/>
    </source>
</evidence>
<dbReference type="GO" id="GO:0003677">
    <property type="term" value="F:DNA binding"/>
    <property type="evidence" value="ECO:0007669"/>
    <property type="project" value="UniProtKB-KW"/>
</dbReference>
<feature type="domain" description="Tyr recombinase" evidence="4">
    <location>
        <begin position="109"/>
        <end position="278"/>
    </location>
</feature>
<dbReference type="CDD" id="cd01189">
    <property type="entry name" value="INT_ICEBs1_C_like"/>
    <property type="match status" value="1"/>
</dbReference>
<dbReference type="InterPro" id="IPR044068">
    <property type="entry name" value="CB"/>
</dbReference>
<dbReference type="EMBL" id="BARV01018828">
    <property type="protein sequence ID" value="GAI24133.1"/>
    <property type="molecule type" value="Genomic_DNA"/>
</dbReference>
<dbReference type="InterPro" id="IPR002104">
    <property type="entry name" value="Integrase_catalytic"/>
</dbReference>
<keyword evidence="1" id="KW-0229">DNA integration</keyword>
<proteinExistence type="predicted"/>
<protein>
    <recommendedName>
        <fullName evidence="7">Tyr recombinase domain-containing protein</fullName>
    </recommendedName>
</protein>
<evidence type="ECO:0000256" key="2">
    <source>
        <dbReference type="ARBA" id="ARBA00023125"/>
    </source>
</evidence>
<dbReference type="InterPro" id="IPR013762">
    <property type="entry name" value="Integrase-like_cat_sf"/>
</dbReference>
<dbReference type="Pfam" id="PF14659">
    <property type="entry name" value="Phage_int_SAM_3"/>
    <property type="match status" value="1"/>
</dbReference>
<dbReference type="InterPro" id="IPR004107">
    <property type="entry name" value="Integrase_SAM-like_N"/>
</dbReference>
<feature type="non-terminal residue" evidence="6">
    <location>
        <position position="278"/>
    </location>
</feature>
<sequence length="278" mass="31630">TPPGRLTVGEHLHNWLEGYVKTNCSQRTLDGYQSIIETHLIPALGHIQLKALYPQAIQSYYGKACERLSARTVHHHHRVLSQSLKFAVRQGYLGRNPAELVDAPSPRKKVMRTLTPGEVEVLFENAQDNYYYPVTYTAVSTGLRQAELLGLRWRDVDLDMLSISVSQVLYKRRGICVFKEPKTAHSRRRVAMTPKLALFLREYKQERGLLYLELGKQFTLDDLVFISVELKPIDPCVLSHAFNRMAAQAGLGGVRFHDLRHTFASLMFLRGAKSKVIS</sequence>
<name>X1LYH1_9ZZZZ</name>
<dbReference type="GO" id="GO:0015074">
    <property type="term" value="P:DNA integration"/>
    <property type="evidence" value="ECO:0007669"/>
    <property type="project" value="UniProtKB-KW"/>
</dbReference>
<evidence type="ECO:0008006" key="7">
    <source>
        <dbReference type="Google" id="ProtNLM"/>
    </source>
</evidence>
<dbReference type="PANTHER" id="PTHR30349:SF91">
    <property type="entry name" value="INTA PROTEIN"/>
    <property type="match status" value="1"/>
</dbReference>
<dbReference type="InterPro" id="IPR011010">
    <property type="entry name" value="DNA_brk_join_enz"/>
</dbReference>
<evidence type="ECO:0000313" key="6">
    <source>
        <dbReference type="EMBL" id="GAI24133.1"/>
    </source>
</evidence>
<dbReference type="PROSITE" id="PS51898">
    <property type="entry name" value="TYR_RECOMBINASE"/>
    <property type="match status" value="1"/>
</dbReference>
<feature type="domain" description="Core-binding (CB)" evidence="5">
    <location>
        <begin position="6"/>
        <end position="88"/>
    </location>
</feature>